<evidence type="ECO:0000313" key="2">
    <source>
        <dbReference type="EMBL" id="SPC12856.1"/>
    </source>
</evidence>
<gene>
    <name evidence="2" type="ORF">CO2235_160061</name>
</gene>
<dbReference type="EMBL" id="OGUS01000116">
    <property type="protein sequence ID" value="SPC12856.1"/>
    <property type="molecule type" value="Genomic_DNA"/>
</dbReference>
<proteinExistence type="predicted"/>
<dbReference type="AlphaFoldDB" id="A0A375G489"/>
<organism evidence="2">
    <name type="scientific">Cupriavidus oxalaticus</name>
    <dbReference type="NCBI Taxonomy" id="96344"/>
    <lineage>
        <taxon>Bacteria</taxon>
        <taxon>Pseudomonadati</taxon>
        <taxon>Pseudomonadota</taxon>
        <taxon>Betaproteobacteria</taxon>
        <taxon>Burkholderiales</taxon>
        <taxon>Burkholderiaceae</taxon>
        <taxon>Cupriavidus</taxon>
    </lineage>
</organism>
<evidence type="ECO:0000256" key="1">
    <source>
        <dbReference type="SAM" id="MobiDB-lite"/>
    </source>
</evidence>
<comment type="caution">
    <text evidence="2">The sequence shown here is derived from an EMBL/GenBank/DDBJ whole genome shotgun (WGS) entry which is preliminary data.</text>
</comment>
<dbReference type="Proteomes" id="UP000256862">
    <property type="component" value="Chromosome CO2235"/>
</dbReference>
<protein>
    <submittedName>
        <fullName evidence="2">Uncharacterized protein</fullName>
    </submittedName>
</protein>
<reference evidence="2" key="1">
    <citation type="submission" date="2018-01" db="EMBL/GenBank/DDBJ databases">
        <authorList>
            <person name="Clerissi C."/>
        </authorList>
    </citation>
    <scope>NUCLEOTIDE SEQUENCE</scope>
    <source>
        <strain evidence="2">Cupriavidus oxalaticus LMG 2235</strain>
    </source>
</reference>
<sequence length="26" mass="3097">MFSSHPGSDDRARHIEEREERIRKAS</sequence>
<feature type="region of interest" description="Disordered" evidence="1">
    <location>
        <begin position="1"/>
        <end position="26"/>
    </location>
</feature>
<feature type="compositionally biased region" description="Basic and acidic residues" evidence="1">
    <location>
        <begin position="7"/>
        <end position="26"/>
    </location>
</feature>
<name>A0A375G489_9BURK</name>
<accession>A0A375G489</accession>